<evidence type="ECO:0000256" key="4">
    <source>
        <dbReference type="ARBA" id="ARBA00023136"/>
    </source>
</evidence>
<evidence type="ECO:0000313" key="8">
    <source>
        <dbReference type="Proteomes" id="UP001604277"/>
    </source>
</evidence>
<dbReference type="EMBL" id="JBFOLJ010000010">
    <property type="protein sequence ID" value="KAL2501633.1"/>
    <property type="molecule type" value="Genomic_DNA"/>
</dbReference>
<evidence type="ECO:0000256" key="5">
    <source>
        <dbReference type="SAM" id="Coils"/>
    </source>
</evidence>
<feature type="transmembrane region" description="Helical" evidence="6">
    <location>
        <begin position="270"/>
        <end position="291"/>
    </location>
</feature>
<feature type="coiled-coil region" evidence="5">
    <location>
        <begin position="216"/>
        <end position="243"/>
    </location>
</feature>
<organism evidence="7 8">
    <name type="scientific">Forsythia ovata</name>
    <dbReference type="NCBI Taxonomy" id="205694"/>
    <lineage>
        <taxon>Eukaryota</taxon>
        <taxon>Viridiplantae</taxon>
        <taxon>Streptophyta</taxon>
        <taxon>Embryophyta</taxon>
        <taxon>Tracheophyta</taxon>
        <taxon>Spermatophyta</taxon>
        <taxon>Magnoliopsida</taxon>
        <taxon>eudicotyledons</taxon>
        <taxon>Gunneridae</taxon>
        <taxon>Pentapetalae</taxon>
        <taxon>asterids</taxon>
        <taxon>lamiids</taxon>
        <taxon>Lamiales</taxon>
        <taxon>Oleaceae</taxon>
        <taxon>Forsythieae</taxon>
        <taxon>Forsythia</taxon>
    </lineage>
</organism>
<proteinExistence type="predicted"/>
<reference evidence="8" key="1">
    <citation type="submission" date="2024-07" db="EMBL/GenBank/DDBJ databases">
        <title>Two chromosome-level genome assemblies of Korean endemic species Abeliophyllum distichum and Forsythia ovata (Oleaceae).</title>
        <authorList>
            <person name="Jang H."/>
        </authorList>
    </citation>
    <scope>NUCLEOTIDE SEQUENCE [LARGE SCALE GENOMIC DNA]</scope>
</reference>
<dbReference type="InterPro" id="IPR050431">
    <property type="entry name" value="Adaptor_comp_med_subunit"/>
</dbReference>
<dbReference type="GO" id="GO:0015031">
    <property type="term" value="P:protein transport"/>
    <property type="evidence" value="ECO:0007669"/>
    <property type="project" value="UniProtKB-KW"/>
</dbReference>
<gene>
    <name evidence="7" type="ORF">Fot_35481</name>
</gene>
<evidence type="ECO:0000256" key="3">
    <source>
        <dbReference type="ARBA" id="ARBA00022927"/>
    </source>
</evidence>
<dbReference type="CDD" id="cd14838">
    <property type="entry name" value="AP4_Mu_N"/>
    <property type="match status" value="1"/>
</dbReference>
<evidence type="ECO:0000256" key="1">
    <source>
        <dbReference type="ARBA" id="ARBA00004308"/>
    </source>
</evidence>
<evidence type="ECO:0000256" key="6">
    <source>
        <dbReference type="SAM" id="Phobius"/>
    </source>
</evidence>
<accession>A0ABD1SLN3</accession>
<dbReference type="FunFam" id="3.30.450.60:FF:000002">
    <property type="entry name" value="AP-2 complex subunit mu, putative"/>
    <property type="match status" value="1"/>
</dbReference>
<dbReference type="Gene3D" id="3.30.450.60">
    <property type="match status" value="1"/>
</dbReference>
<keyword evidence="2" id="KW-0813">Transport</keyword>
<dbReference type="GO" id="GO:0012505">
    <property type="term" value="C:endomembrane system"/>
    <property type="evidence" value="ECO:0007669"/>
    <property type="project" value="UniProtKB-SubCell"/>
</dbReference>
<keyword evidence="6" id="KW-0812">Transmembrane</keyword>
<name>A0ABD1SLN3_9LAMI</name>
<dbReference type="InterPro" id="IPR011012">
    <property type="entry name" value="Longin-like_dom_sf"/>
</dbReference>
<evidence type="ECO:0000313" key="7">
    <source>
        <dbReference type="EMBL" id="KAL2501633.1"/>
    </source>
</evidence>
<comment type="subcellular location">
    <subcellularLocation>
        <location evidence="1">Endomembrane system</location>
    </subcellularLocation>
</comment>
<protein>
    <submittedName>
        <fullName evidence="7">AP-4 complex subunit mu</fullName>
    </submittedName>
</protein>
<keyword evidence="6" id="KW-1133">Transmembrane helix</keyword>
<keyword evidence="5" id="KW-0175">Coiled coil</keyword>
<dbReference type="PANTHER" id="PTHR10529">
    <property type="entry name" value="AP COMPLEX SUBUNIT MU"/>
    <property type="match status" value="1"/>
</dbReference>
<dbReference type="AlphaFoldDB" id="A0ABD1SLN3"/>
<keyword evidence="4 6" id="KW-0472">Membrane</keyword>
<keyword evidence="3" id="KW-0653">Protein transport</keyword>
<keyword evidence="8" id="KW-1185">Reference proteome</keyword>
<comment type="caution">
    <text evidence="7">The sequence shown here is derived from an EMBL/GenBank/DDBJ whole genome shotgun (WGS) entry which is preliminary data.</text>
</comment>
<evidence type="ECO:0000256" key="2">
    <source>
        <dbReference type="ARBA" id="ARBA00022448"/>
    </source>
</evidence>
<dbReference type="Proteomes" id="UP001604277">
    <property type="component" value="Unassembled WGS sequence"/>
</dbReference>
<dbReference type="SUPFAM" id="SSF64356">
    <property type="entry name" value="SNARE-like"/>
    <property type="match status" value="1"/>
</dbReference>
<sequence length="299" mass="32821">MALPRFRTPGGVVFSSSVALGFLALGRAGFAVYHMDVAPRNVGIVMGKGSSEIFFCKVKFRKEDGKGEAPPVFNLDGVNYIHVKVVGMLFVATTGNNLPPSLVLELLQRVARVIKDYIGVLSEDSLRKNFVLVYELLDEVIDFGYVQSTSTEVLKPYIFNEPIVVDAGRLPSLGPAALFMQGNKRMPGTAVTKSVLAHETGGTKREEIFVDAAKEIGVLQVAKSKLEKEVEELTRQMQLEKRMRSGVHLICGIVKDVQPQKIILSDGTDISYGLLVWSIGVGLSPFVISLYSQSTWWKV</sequence>